<dbReference type="InterPro" id="IPR003593">
    <property type="entry name" value="AAA+_ATPase"/>
</dbReference>
<dbReference type="OrthoDB" id="9802264at2"/>
<dbReference type="AlphaFoldDB" id="A0A443K598"/>
<comment type="catalytic activity">
    <reaction evidence="16">
        <text>glutathione(out) + ATP + H2O = glutathione(in) + ADP + phosphate + H(+)</text>
        <dbReference type="Rhea" id="RHEA:29791"/>
        <dbReference type="ChEBI" id="CHEBI:15377"/>
        <dbReference type="ChEBI" id="CHEBI:15378"/>
        <dbReference type="ChEBI" id="CHEBI:30616"/>
        <dbReference type="ChEBI" id="CHEBI:43474"/>
        <dbReference type="ChEBI" id="CHEBI:57925"/>
        <dbReference type="ChEBI" id="CHEBI:456216"/>
        <dbReference type="EC" id="7.4.2.10"/>
    </reaction>
</comment>
<evidence type="ECO:0000313" key="19">
    <source>
        <dbReference type="Proteomes" id="UP000285295"/>
    </source>
</evidence>
<keyword evidence="7" id="KW-0547">Nucleotide-binding</keyword>
<dbReference type="Gene3D" id="3.40.50.300">
    <property type="entry name" value="P-loop containing nucleotide triphosphate hydrolases"/>
    <property type="match status" value="2"/>
</dbReference>
<keyword evidence="10" id="KW-1278">Translocase</keyword>
<evidence type="ECO:0000256" key="4">
    <source>
        <dbReference type="ARBA" id="ARBA00022475"/>
    </source>
</evidence>
<dbReference type="GO" id="GO:0015833">
    <property type="term" value="P:peptide transport"/>
    <property type="evidence" value="ECO:0007669"/>
    <property type="project" value="InterPro"/>
</dbReference>
<dbReference type="NCBIfam" id="NF008453">
    <property type="entry name" value="PRK11308.1"/>
    <property type="match status" value="2"/>
</dbReference>
<organism evidence="18 19">
    <name type="scientific">Paenirhodobacter populi</name>
    <dbReference type="NCBI Taxonomy" id="2306993"/>
    <lineage>
        <taxon>Bacteria</taxon>
        <taxon>Pseudomonadati</taxon>
        <taxon>Pseudomonadota</taxon>
        <taxon>Alphaproteobacteria</taxon>
        <taxon>Rhodobacterales</taxon>
        <taxon>Rhodobacter group</taxon>
        <taxon>Paenirhodobacter</taxon>
    </lineage>
</organism>
<accession>A0A443K598</accession>
<dbReference type="PANTHER" id="PTHR43776">
    <property type="entry name" value="TRANSPORT ATP-BINDING PROTEIN"/>
    <property type="match status" value="1"/>
</dbReference>
<evidence type="ECO:0000256" key="11">
    <source>
        <dbReference type="ARBA" id="ARBA00023136"/>
    </source>
</evidence>
<dbReference type="GO" id="GO:0005524">
    <property type="term" value="F:ATP binding"/>
    <property type="evidence" value="ECO:0007669"/>
    <property type="project" value="UniProtKB-KW"/>
</dbReference>
<dbReference type="NCBIfam" id="NF007739">
    <property type="entry name" value="PRK10419.1"/>
    <property type="match status" value="2"/>
</dbReference>
<dbReference type="InterPro" id="IPR017871">
    <property type="entry name" value="ABC_transporter-like_CS"/>
</dbReference>
<evidence type="ECO:0000256" key="14">
    <source>
        <dbReference type="ARBA" id="ARBA00039050"/>
    </source>
</evidence>
<dbReference type="GO" id="GO:0016887">
    <property type="term" value="F:ATP hydrolysis activity"/>
    <property type="evidence" value="ECO:0007669"/>
    <property type="project" value="InterPro"/>
</dbReference>
<reference evidence="18 19" key="1">
    <citation type="submission" date="2019-01" db="EMBL/GenBank/DDBJ databases">
        <title>Sinorhodobacter populi sp. nov. isolated from the symptomatic bark tissue of Populus euramericana canker.</title>
        <authorList>
            <person name="Xu G."/>
        </authorList>
    </citation>
    <scope>NUCLEOTIDE SEQUENCE [LARGE SCALE GENOMIC DNA]</scope>
    <source>
        <strain evidence="18 19">D19-10-3-21</strain>
    </source>
</reference>
<evidence type="ECO:0000256" key="2">
    <source>
        <dbReference type="ARBA" id="ARBA00011469"/>
    </source>
</evidence>
<dbReference type="InterPro" id="IPR027417">
    <property type="entry name" value="P-loop_NTPase"/>
</dbReference>
<evidence type="ECO:0000256" key="3">
    <source>
        <dbReference type="ARBA" id="ARBA00022448"/>
    </source>
</evidence>
<dbReference type="PROSITE" id="PS00211">
    <property type="entry name" value="ABC_TRANSPORTER_1"/>
    <property type="match status" value="2"/>
</dbReference>
<dbReference type="PROSITE" id="PS50893">
    <property type="entry name" value="ABC_TRANSPORTER_2"/>
    <property type="match status" value="2"/>
</dbReference>
<name>A0A443K598_9RHOB</name>
<evidence type="ECO:0000256" key="5">
    <source>
        <dbReference type="ARBA" id="ARBA00022519"/>
    </source>
</evidence>
<dbReference type="RefSeq" id="WP_128238047.1">
    <property type="nucleotide sequence ID" value="NZ_SAUX01000018.1"/>
</dbReference>
<evidence type="ECO:0000256" key="16">
    <source>
        <dbReference type="ARBA" id="ARBA00047640"/>
    </source>
</evidence>
<dbReference type="Pfam" id="PF08352">
    <property type="entry name" value="oligo_HPY"/>
    <property type="match status" value="2"/>
</dbReference>
<dbReference type="CDD" id="cd03257">
    <property type="entry name" value="ABC_NikE_OppD_transporters"/>
    <property type="match status" value="2"/>
</dbReference>
<keyword evidence="9 18" id="KW-0067">ATP-binding</keyword>
<sequence length="617" mass="67760">MTELLDPIAPAATAAKPILSIRDLTVSFRGARGRWNTVVHGLSLDVAAGETVALVGESGSGKSVTSLAIMRLLDPATSRLGGRIDLDGQDILTLSEQEMVRSVRGQIATMIFQEPMTSLHPIYTIGDQIIEALTCHHPMPKTEARQAAIALLERVRIPNAARRLNDYPHAFSGGMRQRVMIAMALASRPKLLIADEPTTALDVTVQGEILDLLKDLQAEYGMAMLFITHDMGVVAEMADRTVVMYRGSMIETGPTARIFSAPSQPYTRALLASVSTLGSMKGEPAPLRFPEIDMATGVATPGRLLTRQPDMSKALLDVRNLVTRFDVRGGLLHRRIARVHAVENVSFTIHPGETLSLVGESGCGKSTTGRSIIRLAGKPEGEVLLEGTDLFGLSSEEMRLKRSDIQMIPQDPLASLNPRMTIGEALVEPFMEHRMGSRSAARAKAARLMEQVGLSPAMLERFPHEFSGGQRQRLCIARALMLDPRLIIADESVSALDVSVKAQVVNLLLDIQDRLGISFLFISHDIAVVERVSHRIAVMYLGEIVEIGPRARVLEDPRHPYTRRLIDAVAVPDPARRHLRRNQAPHELMNPIRDLSFVPPQRRYIEVSPGHFVRDDA</sequence>
<gene>
    <name evidence="18" type="ORF">D2T31_15510</name>
</gene>
<protein>
    <recommendedName>
        <fullName evidence="15">Glutathione import ATP-binding protein GsiA</fullName>
        <ecNumber evidence="14">7.4.2.10</ecNumber>
    </recommendedName>
</protein>
<dbReference type="SMART" id="SM00382">
    <property type="entry name" value="AAA"/>
    <property type="match status" value="2"/>
</dbReference>
<evidence type="ECO:0000256" key="12">
    <source>
        <dbReference type="ARBA" id="ARBA00037530"/>
    </source>
</evidence>
<dbReference type="FunFam" id="3.40.50.300:FF:000016">
    <property type="entry name" value="Oligopeptide ABC transporter ATP-binding component"/>
    <property type="match status" value="2"/>
</dbReference>
<feature type="domain" description="ABC transporter" evidence="17">
    <location>
        <begin position="327"/>
        <end position="566"/>
    </location>
</feature>
<keyword evidence="11" id="KW-0472">Membrane</keyword>
<evidence type="ECO:0000256" key="15">
    <source>
        <dbReference type="ARBA" id="ARBA00041187"/>
    </source>
</evidence>
<dbReference type="Proteomes" id="UP000285295">
    <property type="component" value="Unassembled WGS sequence"/>
</dbReference>
<dbReference type="GO" id="GO:0005886">
    <property type="term" value="C:plasma membrane"/>
    <property type="evidence" value="ECO:0007669"/>
    <property type="project" value="UniProtKB-SubCell"/>
</dbReference>
<comment type="subcellular location">
    <subcellularLocation>
        <location evidence="1">Cell inner membrane</location>
        <topology evidence="1">Peripheral membrane protein</topology>
    </subcellularLocation>
</comment>
<evidence type="ECO:0000256" key="6">
    <source>
        <dbReference type="ARBA" id="ARBA00022737"/>
    </source>
</evidence>
<comment type="caution">
    <text evidence="18">The sequence shown here is derived from an EMBL/GenBank/DDBJ whole genome shotgun (WGS) entry which is preliminary data.</text>
</comment>
<dbReference type="EMBL" id="SAUX01000018">
    <property type="protein sequence ID" value="RWR27926.1"/>
    <property type="molecule type" value="Genomic_DNA"/>
</dbReference>
<comment type="subunit">
    <text evidence="2">The complex is composed of two ATP-binding proteins (GsiA), two transmembrane proteins (GsiC and GsiD) and a solute-binding protein (GsiB).</text>
</comment>
<dbReference type="InterPro" id="IPR050319">
    <property type="entry name" value="ABC_transp_ATP-bind"/>
</dbReference>
<feature type="domain" description="ABC transporter" evidence="17">
    <location>
        <begin position="21"/>
        <end position="271"/>
    </location>
</feature>
<dbReference type="InterPro" id="IPR003439">
    <property type="entry name" value="ABC_transporter-like_ATP-bd"/>
</dbReference>
<evidence type="ECO:0000256" key="7">
    <source>
        <dbReference type="ARBA" id="ARBA00022741"/>
    </source>
</evidence>
<dbReference type="Pfam" id="PF00005">
    <property type="entry name" value="ABC_tran"/>
    <property type="match status" value="2"/>
</dbReference>
<keyword evidence="6" id="KW-0677">Repeat</keyword>
<proteinExistence type="inferred from homology"/>
<dbReference type="EC" id="7.4.2.10" evidence="14"/>
<reference evidence="18 19" key="2">
    <citation type="submission" date="2019-01" db="EMBL/GenBank/DDBJ databases">
        <authorList>
            <person name="Li Y."/>
        </authorList>
    </citation>
    <scope>NUCLEOTIDE SEQUENCE [LARGE SCALE GENOMIC DNA]</scope>
    <source>
        <strain evidence="18 19">D19-10-3-21</strain>
    </source>
</reference>
<keyword evidence="3" id="KW-0813">Transport</keyword>
<evidence type="ECO:0000256" key="9">
    <source>
        <dbReference type="ARBA" id="ARBA00022840"/>
    </source>
</evidence>
<evidence type="ECO:0000256" key="10">
    <source>
        <dbReference type="ARBA" id="ARBA00022967"/>
    </source>
</evidence>
<dbReference type="InterPro" id="IPR013563">
    <property type="entry name" value="Oligopep_ABC_C"/>
</dbReference>
<evidence type="ECO:0000259" key="17">
    <source>
        <dbReference type="PROSITE" id="PS50893"/>
    </source>
</evidence>
<evidence type="ECO:0000256" key="8">
    <source>
        <dbReference type="ARBA" id="ARBA00022801"/>
    </source>
</evidence>
<dbReference type="GO" id="GO:0055085">
    <property type="term" value="P:transmembrane transport"/>
    <property type="evidence" value="ECO:0007669"/>
    <property type="project" value="UniProtKB-ARBA"/>
</dbReference>
<keyword evidence="8" id="KW-0378">Hydrolase</keyword>
<evidence type="ECO:0000256" key="13">
    <source>
        <dbReference type="ARBA" id="ARBA00038416"/>
    </source>
</evidence>
<dbReference type="PANTHER" id="PTHR43776:SF15">
    <property type="entry name" value="GLUTATHIONE IMPORT ATP-BINDING PROTEIN GSIA"/>
    <property type="match status" value="1"/>
</dbReference>
<evidence type="ECO:0000256" key="1">
    <source>
        <dbReference type="ARBA" id="ARBA00004417"/>
    </source>
</evidence>
<comment type="similarity">
    <text evidence="13">Belongs to the ABC transporter superfamily. Glutathione importer (TC 3.A.1.5.11) family.</text>
</comment>
<dbReference type="SUPFAM" id="SSF52540">
    <property type="entry name" value="P-loop containing nucleoside triphosphate hydrolases"/>
    <property type="match status" value="2"/>
</dbReference>
<evidence type="ECO:0000313" key="18">
    <source>
        <dbReference type="EMBL" id="RWR27926.1"/>
    </source>
</evidence>
<comment type="function">
    <text evidence="12">Part of the ABC transporter complex GsiABCD involved in glutathione import. Responsible for energy coupling to the transport system.</text>
</comment>
<keyword evidence="5" id="KW-0997">Cell inner membrane</keyword>
<keyword evidence="4" id="KW-1003">Cell membrane</keyword>